<feature type="transmembrane region" description="Helical" evidence="10">
    <location>
        <begin position="98"/>
        <end position="116"/>
    </location>
</feature>
<keyword evidence="6" id="KW-0547">Nucleotide-binding</keyword>
<dbReference type="InterPro" id="IPR003594">
    <property type="entry name" value="HATPase_dom"/>
</dbReference>
<keyword evidence="10" id="KW-0812">Transmembrane</keyword>
<dbReference type="Gene3D" id="1.10.287.130">
    <property type="match status" value="1"/>
</dbReference>
<dbReference type="PRINTS" id="PR00344">
    <property type="entry name" value="BCTRLSENSOR"/>
</dbReference>
<proteinExistence type="predicted"/>
<reference evidence="12 13" key="1">
    <citation type="submission" date="2017-07" db="EMBL/GenBank/DDBJ databases">
        <title>Genome sequencing and assembly of Paenibacillus rigui.</title>
        <authorList>
            <person name="Mayilraj S."/>
        </authorList>
    </citation>
    <scope>NUCLEOTIDE SEQUENCE [LARGE SCALE GENOMIC DNA]</scope>
    <source>
        <strain evidence="12 13">JCM 16352</strain>
    </source>
</reference>
<name>A0A229UHC0_9BACL</name>
<evidence type="ECO:0000256" key="5">
    <source>
        <dbReference type="ARBA" id="ARBA00022679"/>
    </source>
</evidence>
<dbReference type="PANTHER" id="PTHR43711">
    <property type="entry name" value="TWO-COMPONENT HISTIDINE KINASE"/>
    <property type="match status" value="1"/>
</dbReference>
<evidence type="ECO:0000256" key="2">
    <source>
        <dbReference type="ARBA" id="ARBA00004651"/>
    </source>
</evidence>
<dbReference type="Gene3D" id="3.30.450.20">
    <property type="entry name" value="PAS domain"/>
    <property type="match status" value="1"/>
</dbReference>
<dbReference type="Pfam" id="PF02518">
    <property type="entry name" value="HATPase_c"/>
    <property type="match status" value="1"/>
</dbReference>
<dbReference type="AlphaFoldDB" id="A0A229UHC0"/>
<dbReference type="PROSITE" id="PS50109">
    <property type="entry name" value="HIS_KIN"/>
    <property type="match status" value="1"/>
</dbReference>
<keyword evidence="4" id="KW-0597">Phosphoprotein</keyword>
<accession>A0A229UHC0</accession>
<sequence length="598" mass="68306">MISDHYLFVILLAATFLMLFISFIAFKKRQLSVAKSCILLMLAASFYTFGYAFEMISTDLDSLKFWLKLEYIGIPFISTLWLILVIQFTGNERVLKRWVYVSLFIIPALTLILHYTNDMHHWFYRSIQIDQDAVLQTITVKGPWYWVHIAYSYLGAAIGMVLYVRMYLKAVPAIRKQIIVMMLGAGASWCFNIVYLVGNFSMNLDLTPIGFTITGVIYIWGIYRFNLMRLAPVAMEKVFETIVDGVIVLDYENHIIDSNQAAKNMFEELKAVNDPSAPIQYVLLNYPQILTRIRDMESSDCHVSIQSKEALRHYNFTISTILDSRRTPLGKLLMFKDITQLIESQEKLLANAKQLAEFHAFKDNLFTVVAHDIRDPLAMLMNLTELMEEELYDLGSENIEIVQEVKDQVRKTFHLAENLLDWFRSQKGKMMFSPRVWVLTSVVEDVVQTFEKRIDLKAIRIRIEIEEHMQITADRDMLDLILRNLLSNAIKFTGNGGYIYIGAATEGDSVIVSVKDTGMGIAPELTKSLLQDVQPVSRTGTEGEKGAGLGLILAREFLHIHGGTLWFESVPGEGSIFYFSLPFTRMDTDMDPKQIGGA</sequence>
<dbReference type="GO" id="GO:0005886">
    <property type="term" value="C:plasma membrane"/>
    <property type="evidence" value="ECO:0007669"/>
    <property type="project" value="UniProtKB-SubCell"/>
</dbReference>
<dbReference type="RefSeq" id="WP_094018440.1">
    <property type="nucleotide sequence ID" value="NZ_NMQW01000057.1"/>
</dbReference>
<dbReference type="GO" id="GO:0000155">
    <property type="term" value="F:phosphorelay sensor kinase activity"/>
    <property type="evidence" value="ECO:0007669"/>
    <property type="project" value="InterPro"/>
</dbReference>
<evidence type="ECO:0000313" key="12">
    <source>
        <dbReference type="EMBL" id="OXM82798.1"/>
    </source>
</evidence>
<evidence type="ECO:0000256" key="4">
    <source>
        <dbReference type="ARBA" id="ARBA00022553"/>
    </source>
</evidence>
<evidence type="ECO:0000256" key="1">
    <source>
        <dbReference type="ARBA" id="ARBA00000085"/>
    </source>
</evidence>
<keyword evidence="7" id="KW-0418">Kinase</keyword>
<feature type="transmembrane region" description="Helical" evidence="10">
    <location>
        <begin position="178"/>
        <end position="197"/>
    </location>
</feature>
<feature type="transmembrane region" description="Helical" evidence="10">
    <location>
        <begin position="6"/>
        <end position="26"/>
    </location>
</feature>
<evidence type="ECO:0000259" key="11">
    <source>
        <dbReference type="PROSITE" id="PS50109"/>
    </source>
</evidence>
<comment type="caution">
    <text evidence="12">The sequence shown here is derived from an EMBL/GenBank/DDBJ whole genome shotgun (WGS) entry which is preliminary data.</text>
</comment>
<evidence type="ECO:0000256" key="3">
    <source>
        <dbReference type="ARBA" id="ARBA00012438"/>
    </source>
</evidence>
<keyword evidence="10" id="KW-0472">Membrane</keyword>
<feature type="domain" description="Histidine kinase" evidence="11">
    <location>
        <begin position="368"/>
        <end position="585"/>
    </location>
</feature>
<dbReference type="InterPro" id="IPR036890">
    <property type="entry name" value="HATPase_C_sf"/>
</dbReference>
<dbReference type="CDD" id="cd00082">
    <property type="entry name" value="HisKA"/>
    <property type="match status" value="1"/>
</dbReference>
<dbReference type="InterPro" id="IPR003661">
    <property type="entry name" value="HisK_dim/P_dom"/>
</dbReference>
<dbReference type="InterPro" id="IPR005467">
    <property type="entry name" value="His_kinase_dom"/>
</dbReference>
<protein>
    <recommendedName>
        <fullName evidence="3">histidine kinase</fullName>
        <ecNumber evidence="3">2.7.13.3</ecNumber>
    </recommendedName>
</protein>
<dbReference type="Proteomes" id="UP000215509">
    <property type="component" value="Unassembled WGS sequence"/>
</dbReference>
<evidence type="ECO:0000256" key="7">
    <source>
        <dbReference type="ARBA" id="ARBA00022777"/>
    </source>
</evidence>
<dbReference type="SUPFAM" id="SSF55874">
    <property type="entry name" value="ATPase domain of HSP90 chaperone/DNA topoisomerase II/histidine kinase"/>
    <property type="match status" value="1"/>
</dbReference>
<dbReference type="InterPro" id="IPR036097">
    <property type="entry name" value="HisK_dim/P_sf"/>
</dbReference>
<dbReference type="EMBL" id="NMQW01000057">
    <property type="protein sequence ID" value="OXM82798.1"/>
    <property type="molecule type" value="Genomic_DNA"/>
</dbReference>
<dbReference type="Pfam" id="PF16927">
    <property type="entry name" value="HisKA_7TM"/>
    <property type="match status" value="1"/>
</dbReference>
<dbReference type="InterPro" id="IPR004358">
    <property type="entry name" value="Sig_transdc_His_kin-like_C"/>
</dbReference>
<keyword evidence="5" id="KW-0808">Transferase</keyword>
<comment type="catalytic activity">
    <reaction evidence="1">
        <text>ATP + protein L-histidine = ADP + protein N-phospho-L-histidine.</text>
        <dbReference type="EC" id="2.7.13.3"/>
    </reaction>
</comment>
<dbReference type="Gene3D" id="3.30.565.10">
    <property type="entry name" value="Histidine kinase-like ATPase, C-terminal domain"/>
    <property type="match status" value="1"/>
</dbReference>
<evidence type="ECO:0000256" key="9">
    <source>
        <dbReference type="ARBA" id="ARBA00023012"/>
    </source>
</evidence>
<dbReference type="GO" id="GO:0005524">
    <property type="term" value="F:ATP binding"/>
    <property type="evidence" value="ECO:0007669"/>
    <property type="project" value="UniProtKB-KW"/>
</dbReference>
<evidence type="ECO:0000256" key="10">
    <source>
        <dbReference type="SAM" id="Phobius"/>
    </source>
</evidence>
<feature type="transmembrane region" description="Helical" evidence="10">
    <location>
        <begin position="209"/>
        <end position="227"/>
    </location>
</feature>
<dbReference type="FunFam" id="3.30.565.10:FF:000006">
    <property type="entry name" value="Sensor histidine kinase WalK"/>
    <property type="match status" value="1"/>
</dbReference>
<feature type="transmembrane region" description="Helical" evidence="10">
    <location>
        <begin position="145"/>
        <end position="166"/>
    </location>
</feature>
<evidence type="ECO:0000256" key="8">
    <source>
        <dbReference type="ARBA" id="ARBA00022840"/>
    </source>
</evidence>
<keyword evidence="9" id="KW-0902">Two-component regulatory system</keyword>
<dbReference type="OrthoDB" id="9810447at2"/>
<keyword evidence="8" id="KW-0067">ATP-binding</keyword>
<gene>
    <name evidence="12" type="ORF">CF651_29485</name>
</gene>
<evidence type="ECO:0000256" key="6">
    <source>
        <dbReference type="ARBA" id="ARBA00022741"/>
    </source>
</evidence>
<dbReference type="InterPro" id="IPR031621">
    <property type="entry name" value="HisKA_7TM"/>
</dbReference>
<keyword evidence="13" id="KW-1185">Reference proteome</keyword>
<feature type="transmembrane region" description="Helical" evidence="10">
    <location>
        <begin position="65"/>
        <end position="86"/>
    </location>
</feature>
<dbReference type="PANTHER" id="PTHR43711:SF26">
    <property type="entry name" value="SENSOR HISTIDINE KINASE RCSC"/>
    <property type="match status" value="1"/>
</dbReference>
<dbReference type="InterPro" id="IPR050736">
    <property type="entry name" value="Sensor_HK_Regulatory"/>
</dbReference>
<dbReference type="SMART" id="SM00387">
    <property type="entry name" value="HATPase_c"/>
    <property type="match status" value="1"/>
</dbReference>
<dbReference type="Pfam" id="PF00512">
    <property type="entry name" value="HisKA"/>
    <property type="match status" value="1"/>
</dbReference>
<comment type="subcellular location">
    <subcellularLocation>
        <location evidence="2">Cell membrane</location>
        <topology evidence="2">Multi-pass membrane protein</topology>
    </subcellularLocation>
</comment>
<dbReference type="SUPFAM" id="SSF47384">
    <property type="entry name" value="Homodimeric domain of signal transducing histidine kinase"/>
    <property type="match status" value="1"/>
</dbReference>
<dbReference type="SMART" id="SM00388">
    <property type="entry name" value="HisKA"/>
    <property type="match status" value="1"/>
</dbReference>
<organism evidence="12 13">
    <name type="scientific">Paenibacillus rigui</name>
    <dbReference type="NCBI Taxonomy" id="554312"/>
    <lineage>
        <taxon>Bacteria</taxon>
        <taxon>Bacillati</taxon>
        <taxon>Bacillota</taxon>
        <taxon>Bacilli</taxon>
        <taxon>Bacillales</taxon>
        <taxon>Paenibacillaceae</taxon>
        <taxon>Paenibacillus</taxon>
    </lineage>
</organism>
<evidence type="ECO:0000313" key="13">
    <source>
        <dbReference type="Proteomes" id="UP000215509"/>
    </source>
</evidence>
<dbReference type="EC" id="2.7.13.3" evidence="3"/>
<keyword evidence="10" id="KW-1133">Transmembrane helix</keyword>
<feature type="transmembrane region" description="Helical" evidence="10">
    <location>
        <begin position="33"/>
        <end position="53"/>
    </location>
</feature>